<evidence type="ECO:0000256" key="1">
    <source>
        <dbReference type="ARBA" id="ARBA00006479"/>
    </source>
</evidence>
<evidence type="ECO:0000313" key="3">
    <source>
        <dbReference type="Proteomes" id="UP000521922"/>
    </source>
</evidence>
<dbReference type="EMBL" id="JACCBB010000001">
    <property type="protein sequence ID" value="NYD21308.1"/>
    <property type="molecule type" value="Genomic_DNA"/>
</dbReference>
<accession>A0A7Y9ATV6</accession>
<dbReference type="InterPro" id="IPR043129">
    <property type="entry name" value="ATPase_NBD"/>
</dbReference>
<keyword evidence="2" id="KW-0418">Kinase</keyword>
<dbReference type="RefSeq" id="WP_179749511.1">
    <property type="nucleotide sequence ID" value="NZ_BAAAGN010000006.1"/>
</dbReference>
<dbReference type="InterPro" id="IPR000600">
    <property type="entry name" value="ROK"/>
</dbReference>
<proteinExistence type="inferred from homology"/>
<organism evidence="2 3">
    <name type="scientific">Kineococcus aurantiacus</name>
    <dbReference type="NCBI Taxonomy" id="37633"/>
    <lineage>
        <taxon>Bacteria</taxon>
        <taxon>Bacillati</taxon>
        <taxon>Actinomycetota</taxon>
        <taxon>Actinomycetes</taxon>
        <taxon>Kineosporiales</taxon>
        <taxon>Kineosporiaceae</taxon>
        <taxon>Kineococcus</taxon>
    </lineage>
</organism>
<protein>
    <submittedName>
        <fullName evidence="2">Putative NBD/HSP70 family sugar kinase</fullName>
    </submittedName>
</protein>
<evidence type="ECO:0000313" key="2">
    <source>
        <dbReference type="EMBL" id="NYD21308.1"/>
    </source>
</evidence>
<dbReference type="AlphaFoldDB" id="A0A7Y9ATV6"/>
<dbReference type="Pfam" id="PF00480">
    <property type="entry name" value="ROK"/>
    <property type="match status" value="1"/>
</dbReference>
<dbReference type="SUPFAM" id="SSF53067">
    <property type="entry name" value="Actin-like ATPase domain"/>
    <property type="match status" value="1"/>
</dbReference>
<name>A0A7Y9ATV6_9ACTN</name>
<dbReference type="GO" id="GO:0016301">
    <property type="term" value="F:kinase activity"/>
    <property type="evidence" value="ECO:0007669"/>
    <property type="project" value="UniProtKB-KW"/>
</dbReference>
<dbReference type="SUPFAM" id="SSF46785">
    <property type="entry name" value="Winged helix' DNA-binding domain"/>
    <property type="match status" value="1"/>
</dbReference>
<reference evidence="2 3" key="1">
    <citation type="submission" date="2020-07" db="EMBL/GenBank/DDBJ databases">
        <title>Sequencing the genomes of 1000 actinobacteria strains.</title>
        <authorList>
            <person name="Klenk H.-P."/>
        </authorList>
    </citation>
    <scope>NUCLEOTIDE SEQUENCE [LARGE SCALE GENOMIC DNA]</scope>
    <source>
        <strain evidence="2 3">DSM 7487</strain>
    </source>
</reference>
<comment type="caution">
    <text evidence="2">The sequence shown here is derived from an EMBL/GenBank/DDBJ whole genome shotgun (WGS) entry which is preliminary data.</text>
</comment>
<keyword evidence="3" id="KW-1185">Reference proteome</keyword>
<keyword evidence="2" id="KW-0808">Transferase</keyword>
<comment type="similarity">
    <text evidence="1">Belongs to the ROK (NagC/XylR) family.</text>
</comment>
<sequence length="378" mass="39682">MAWTPLTGTAHSIALEVLLDGPLPRSELARRLDLSAGTLTRLSKPLLDSGLLQEIGEAPDPVTGRPTRPMDVDERSHLFVGVKLTATTVHVVLTSLRANVLRSAEADLPDRTPAAVTATVVDLVRSVAGGCTDSLRAVGVSLGGLVGEHGHVLNASFLGWQDVPLGPVLEAELDLPVVVDNDLLSFTRAEQWFGSARRCGHFAVLTIGEGLGYGLVVRDEVLDRPDAGVGLLGHYPLLPGGPMCPAGHLGCADSLLTVAAVESRASTGLRRAVGYEEVLDLATAGDPVARRVVDDSARGLGVLVAAVANLTMPEMVILSGEGIRLAVVGEEALHRAIGEHRSPFATPIDLVVQPTGFTEWARGAAVTAIRTFVLGHRR</sequence>
<dbReference type="PANTHER" id="PTHR18964:SF149">
    <property type="entry name" value="BIFUNCTIONAL UDP-N-ACETYLGLUCOSAMINE 2-EPIMERASE_N-ACETYLMANNOSAMINE KINASE"/>
    <property type="match status" value="1"/>
</dbReference>
<gene>
    <name evidence="2" type="ORF">BJ968_000848</name>
</gene>
<dbReference type="InterPro" id="IPR036388">
    <property type="entry name" value="WH-like_DNA-bd_sf"/>
</dbReference>
<dbReference type="Gene3D" id="1.10.10.10">
    <property type="entry name" value="Winged helix-like DNA-binding domain superfamily/Winged helix DNA-binding domain"/>
    <property type="match status" value="1"/>
</dbReference>
<dbReference type="Gene3D" id="3.30.420.40">
    <property type="match status" value="2"/>
</dbReference>
<dbReference type="InterPro" id="IPR036390">
    <property type="entry name" value="WH_DNA-bd_sf"/>
</dbReference>
<dbReference type="Proteomes" id="UP000521922">
    <property type="component" value="Unassembled WGS sequence"/>
</dbReference>
<dbReference type="PANTHER" id="PTHR18964">
    <property type="entry name" value="ROK (REPRESSOR, ORF, KINASE) FAMILY"/>
    <property type="match status" value="1"/>
</dbReference>